<feature type="compositionally biased region" description="Basic and acidic residues" evidence="1">
    <location>
        <begin position="49"/>
        <end position="58"/>
    </location>
</feature>
<dbReference type="AlphaFoldDB" id="A0A0H2RUZ6"/>
<dbReference type="EMBL" id="KQ086084">
    <property type="protein sequence ID" value="KLO08621.1"/>
    <property type="molecule type" value="Genomic_DNA"/>
</dbReference>
<evidence type="ECO:0000313" key="3">
    <source>
        <dbReference type="Proteomes" id="UP000053477"/>
    </source>
</evidence>
<gene>
    <name evidence="2" type="ORF">SCHPADRAFT_944306</name>
</gene>
<name>A0A0H2RUZ6_9AGAM</name>
<proteinExistence type="predicted"/>
<sequence length="308" mass="35129">MLANSIQSFEWEAGASTQTTDDSDQRTIEPTVTARQPLPHFISTIHPHTNADDQDLKSENGVPEESIEGLAPNRVRKRIVEKEDCRQLRSDLSETLPAYRRFSRPRSCFKIRDSAAQFCELFARYSLTSNIKISIWLRKDDPHKSRIQDHSPITIYVLETADDPLKNDAVGYRLLRKTLRLHQLAVRVLESRSNHCLLSSTPACSSEDGDGIPSLVARFKTRPSSSNLVLAHSRHSPSSYLPCLLDDMLISYRFCFRICLTLERRAVNLRSHHPEQDGRDADNYVISSFCLPGPLDLVIWDEKWASRL</sequence>
<dbReference type="Proteomes" id="UP000053477">
    <property type="component" value="Unassembled WGS sequence"/>
</dbReference>
<accession>A0A0H2RUZ6</accession>
<protein>
    <submittedName>
        <fullName evidence="2">Uncharacterized protein</fullName>
    </submittedName>
</protein>
<reference evidence="2 3" key="1">
    <citation type="submission" date="2015-04" db="EMBL/GenBank/DDBJ databases">
        <title>Complete genome sequence of Schizopora paradoxa KUC8140, a cosmopolitan wood degrader in East Asia.</title>
        <authorList>
            <consortium name="DOE Joint Genome Institute"/>
            <person name="Min B."/>
            <person name="Park H."/>
            <person name="Jang Y."/>
            <person name="Kim J.-J."/>
            <person name="Kim K.H."/>
            <person name="Pangilinan J."/>
            <person name="Lipzen A."/>
            <person name="Riley R."/>
            <person name="Grigoriev I.V."/>
            <person name="Spatafora J.W."/>
            <person name="Choi I.-G."/>
        </authorList>
    </citation>
    <scope>NUCLEOTIDE SEQUENCE [LARGE SCALE GENOMIC DNA]</scope>
    <source>
        <strain evidence="2 3">KUC8140</strain>
    </source>
</reference>
<keyword evidence="3" id="KW-1185">Reference proteome</keyword>
<evidence type="ECO:0000313" key="2">
    <source>
        <dbReference type="EMBL" id="KLO08621.1"/>
    </source>
</evidence>
<evidence type="ECO:0000256" key="1">
    <source>
        <dbReference type="SAM" id="MobiDB-lite"/>
    </source>
</evidence>
<organism evidence="2 3">
    <name type="scientific">Schizopora paradoxa</name>
    <dbReference type="NCBI Taxonomy" id="27342"/>
    <lineage>
        <taxon>Eukaryota</taxon>
        <taxon>Fungi</taxon>
        <taxon>Dikarya</taxon>
        <taxon>Basidiomycota</taxon>
        <taxon>Agaricomycotina</taxon>
        <taxon>Agaricomycetes</taxon>
        <taxon>Hymenochaetales</taxon>
        <taxon>Schizoporaceae</taxon>
        <taxon>Schizopora</taxon>
    </lineage>
</organism>
<feature type="region of interest" description="Disordered" evidence="1">
    <location>
        <begin position="46"/>
        <end position="66"/>
    </location>
</feature>
<feature type="region of interest" description="Disordered" evidence="1">
    <location>
        <begin position="1"/>
        <end position="26"/>
    </location>
</feature>
<dbReference type="InParanoid" id="A0A0H2RUZ6"/>